<keyword evidence="3" id="KW-1185">Reference proteome</keyword>
<comment type="caution">
    <text evidence="2">The sequence shown here is derived from an EMBL/GenBank/DDBJ whole genome shotgun (WGS) entry which is preliminary data.</text>
</comment>
<dbReference type="Proteomes" id="UP001215503">
    <property type="component" value="Unassembled WGS sequence"/>
</dbReference>
<dbReference type="CDD" id="cd22231">
    <property type="entry name" value="RHH_NikR_HicB-like"/>
    <property type="match status" value="1"/>
</dbReference>
<gene>
    <name evidence="2" type="ORF">P2G67_12350</name>
</gene>
<accession>A0ABT5YP73</accession>
<dbReference type="SUPFAM" id="SSF47598">
    <property type="entry name" value="Ribbon-helix-helix"/>
    <property type="match status" value="1"/>
</dbReference>
<dbReference type="PANTHER" id="PTHR34504:SF2">
    <property type="entry name" value="UPF0150 PROTEIN SSL0259"/>
    <property type="match status" value="1"/>
</dbReference>
<dbReference type="Pfam" id="PF15919">
    <property type="entry name" value="HicB_lk_antitox"/>
    <property type="match status" value="1"/>
</dbReference>
<dbReference type="InterPro" id="IPR013321">
    <property type="entry name" value="Arc_rbn_hlx_hlx"/>
</dbReference>
<dbReference type="InterPro" id="IPR031807">
    <property type="entry name" value="HicB-like"/>
</dbReference>
<feature type="domain" description="HicB-like antitoxin of toxin-antitoxin system" evidence="1">
    <location>
        <begin position="4"/>
        <end position="124"/>
    </location>
</feature>
<dbReference type="Gene3D" id="1.10.1220.10">
    <property type="entry name" value="Met repressor-like"/>
    <property type="match status" value="1"/>
</dbReference>
<dbReference type="Gene3D" id="3.30.160.250">
    <property type="match status" value="1"/>
</dbReference>
<dbReference type="InterPro" id="IPR010985">
    <property type="entry name" value="Ribbon_hlx_hlx"/>
</dbReference>
<dbReference type="RefSeq" id="WP_275823526.1">
    <property type="nucleotide sequence ID" value="NZ_JARHUD010000007.1"/>
</dbReference>
<evidence type="ECO:0000313" key="3">
    <source>
        <dbReference type="Proteomes" id="UP001215503"/>
    </source>
</evidence>
<evidence type="ECO:0000313" key="2">
    <source>
        <dbReference type="EMBL" id="MDF2096767.1"/>
    </source>
</evidence>
<name>A0ABT5YP73_9PROT</name>
<proteinExistence type="predicted"/>
<dbReference type="PANTHER" id="PTHR34504">
    <property type="entry name" value="ANTITOXIN HICB"/>
    <property type="match status" value="1"/>
</dbReference>
<dbReference type="InterPro" id="IPR051404">
    <property type="entry name" value="TA_system_antitoxin"/>
</dbReference>
<sequence>MRYYIALIHKEADSDFGVSFPDLPGCVTAGRDLAEARAMAEEALALHVEGLAADGEPVPEPSELDRVMTDPENREGVAVLVPAPEVRMRAVRVNVTFPEDLLASIDAYASRHGFNRSGFLAKAAREMMSDRRDGR</sequence>
<protein>
    <submittedName>
        <fullName evidence="2">Type II toxin-antitoxin system HicB family antitoxin</fullName>
    </submittedName>
</protein>
<reference evidence="2 3" key="1">
    <citation type="submission" date="2023-03" db="EMBL/GenBank/DDBJ databases">
        <title>Fodinicurvata sp. CAU 1616 isolated from sea sendiment.</title>
        <authorList>
            <person name="Kim W."/>
        </authorList>
    </citation>
    <scope>NUCLEOTIDE SEQUENCE [LARGE SCALE GENOMIC DNA]</scope>
    <source>
        <strain evidence="2 3">CAU 1616</strain>
    </source>
</reference>
<dbReference type="InterPro" id="IPR035069">
    <property type="entry name" value="TTHA1013/TTHA0281-like"/>
</dbReference>
<organism evidence="2 3">
    <name type="scientific">Aquibaculum arenosum</name>
    <dbReference type="NCBI Taxonomy" id="3032591"/>
    <lineage>
        <taxon>Bacteria</taxon>
        <taxon>Pseudomonadati</taxon>
        <taxon>Pseudomonadota</taxon>
        <taxon>Alphaproteobacteria</taxon>
        <taxon>Rhodospirillales</taxon>
        <taxon>Rhodovibrionaceae</taxon>
        <taxon>Aquibaculum</taxon>
    </lineage>
</organism>
<dbReference type="EMBL" id="JARHUD010000007">
    <property type="protein sequence ID" value="MDF2096767.1"/>
    <property type="molecule type" value="Genomic_DNA"/>
</dbReference>
<dbReference type="SUPFAM" id="SSF143100">
    <property type="entry name" value="TTHA1013/TTHA0281-like"/>
    <property type="match status" value="1"/>
</dbReference>
<evidence type="ECO:0000259" key="1">
    <source>
        <dbReference type="Pfam" id="PF15919"/>
    </source>
</evidence>